<evidence type="ECO:0000313" key="2">
    <source>
        <dbReference type="Proteomes" id="UP000250434"/>
    </source>
</evidence>
<dbReference type="Proteomes" id="UP000250434">
    <property type="component" value="Chromosome"/>
</dbReference>
<sequence length="307" mass="32894">MSVVSPDAAGQLAEIGWGEDTALIGAVAATLLSWRTGGTELLLTHDPAELGDSHQGKAIAPWPNRIAAGRYTFDGREHQVAITEPARNAALHGLLSWVEWAITKQREHAVTLEHRLRPQYGYPFSLHLRLTYELGPGGLSCTLEATNTGTGPAPFGAAYHPYVRISETVDELLVDLPADTYYPTDANLIPTGRKPVEGTEFDFRGGRELGSTALDTAYTGLAADADGITRVRLTAPSGRTVTVWADGSHRYLQVYTDDTPGTGRPARQGITVEPMTCAPDAFNTGDGLVTLAPGETFRGTWGLSHSD</sequence>
<dbReference type="PANTHER" id="PTHR10091">
    <property type="entry name" value="ALDOSE-1-EPIMERASE"/>
    <property type="match status" value="1"/>
</dbReference>
<dbReference type="InterPro" id="IPR011013">
    <property type="entry name" value="Gal_mutarotase_sf_dom"/>
</dbReference>
<evidence type="ECO:0000313" key="1">
    <source>
        <dbReference type="EMBL" id="AXB42897.1"/>
    </source>
</evidence>
<dbReference type="KEGG" id="aab:A4R43_10380"/>
<evidence type="ECO:0008006" key="3">
    <source>
        <dbReference type="Google" id="ProtNLM"/>
    </source>
</evidence>
<dbReference type="PANTHER" id="PTHR10091:SF0">
    <property type="entry name" value="GALACTOSE MUTAROTASE"/>
    <property type="match status" value="1"/>
</dbReference>
<dbReference type="RefSeq" id="WP_236808888.1">
    <property type="nucleotide sequence ID" value="NZ_CP015163.1"/>
</dbReference>
<dbReference type="Pfam" id="PF01263">
    <property type="entry name" value="Aldose_epim"/>
    <property type="match status" value="1"/>
</dbReference>
<dbReference type="AlphaFoldDB" id="A0A344L4C3"/>
<dbReference type="GO" id="GO:0033499">
    <property type="term" value="P:galactose catabolic process via UDP-galactose, Leloir pathway"/>
    <property type="evidence" value="ECO:0007669"/>
    <property type="project" value="TreeGrafter"/>
</dbReference>
<dbReference type="CDD" id="cd09022">
    <property type="entry name" value="Aldose_epim_Ec_YihR"/>
    <property type="match status" value="1"/>
</dbReference>
<gene>
    <name evidence="1" type="ORF">A4R43_10380</name>
</gene>
<dbReference type="GO" id="GO:0006006">
    <property type="term" value="P:glucose metabolic process"/>
    <property type="evidence" value="ECO:0007669"/>
    <property type="project" value="TreeGrafter"/>
</dbReference>
<protein>
    <recommendedName>
        <fullName evidence="3">Aldose epimerase</fullName>
    </recommendedName>
</protein>
<dbReference type="InterPro" id="IPR014718">
    <property type="entry name" value="GH-type_carb-bd"/>
</dbReference>
<reference evidence="1 2" key="1">
    <citation type="submission" date="2016-04" db="EMBL/GenBank/DDBJ databases">
        <title>Complete genome sequence and analysis of deep-sea sediment isolate, Amycolatopsis sp. WP1.</title>
        <authorList>
            <person name="Wang H."/>
            <person name="Chen S."/>
            <person name="Wu Q."/>
        </authorList>
    </citation>
    <scope>NUCLEOTIDE SEQUENCE [LARGE SCALE GENOMIC DNA]</scope>
    <source>
        <strain evidence="1 2">WP1</strain>
    </source>
</reference>
<accession>A0A344L4C3</accession>
<organism evidence="1 2">
    <name type="scientific">Amycolatopsis albispora</name>
    <dbReference type="NCBI Taxonomy" id="1804986"/>
    <lineage>
        <taxon>Bacteria</taxon>
        <taxon>Bacillati</taxon>
        <taxon>Actinomycetota</taxon>
        <taxon>Actinomycetes</taxon>
        <taxon>Pseudonocardiales</taxon>
        <taxon>Pseudonocardiaceae</taxon>
        <taxon>Amycolatopsis</taxon>
    </lineage>
</organism>
<dbReference type="InterPro" id="IPR037480">
    <property type="entry name" value="YihR-like"/>
</dbReference>
<dbReference type="GO" id="GO:0030246">
    <property type="term" value="F:carbohydrate binding"/>
    <property type="evidence" value="ECO:0007669"/>
    <property type="project" value="InterPro"/>
</dbReference>
<dbReference type="InterPro" id="IPR008183">
    <property type="entry name" value="Aldose_1/G6P_1-epimerase"/>
</dbReference>
<name>A0A344L4C3_9PSEU</name>
<dbReference type="Gene3D" id="2.70.98.10">
    <property type="match status" value="1"/>
</dbReference>
<keyword evidence="2" id="KW-1185">Reference proteome</keyword>
<proteinExistence type="predicted"/>
<dbReference type="SUPFAM" id="SSF74650">
    <property type="entry name" value="Galactose mutarotase-like"/>
    <property type="match status" value="1"/>
</dbReference>
<dbReference type="GO" id="GO:0004034">
    <property type="term" value="F:aldose 1-epimerase activity"/>
    <property type="evidence" value="ECO:0007669"/>
    <property type="project" value="TreeGrafter"/>
</dbReference>
<dbReference type="EMBL" id="CP015163">
    <property type="protein sequence ID" value="AXB42897.1"/>
    <property type="molecule type" value="Genomic_DNA"/>
</dbReference>